<dbReference type="InterPro" id="IPR036534">
    <property type="entry name" value="GAR_dom_sf"/>
</dbReference>
<evidence type="ECO:0000313" key="7">
    <source>
        <dbReference type="Proteomes" id="UP001445076"/>
    </source>
</evidence>
<comment type="caution">
    <text evidence="6">The sequence shown here is derived from an EMBL/GenBank/DDBJ whole genome shotgun (WGS) entry which is preliminary data.</text>
</comment>
<keyword evidence="2" id="KW-0963">Cytoplasm</keyword>
<evidence type="ECO:0000256" key="2">
    <source>
        <dbReference type="ARBA" id="ARBA00022490"/>
    </source>
</evidence>
<keyword evidence="7" id="KW-1185">Reference proteome</keyword>
<evidence type="ECO:0000256" key="1">
    <source>
        <dbReference type="ARBA" id="ARBA00004245"/>
    </source>
</evidence>
<evidence type="ECO:0000259" key="5">
    <source>
        <dbReference type="PROSITE" id="PS51460"/>
    </source>
</evidence>
<evidence type="ECO:0000256" key="4">
    <source>
        <dbReference type="SAM" id="MobiDB-lite"/>
    </source>
</evidence>
<dbReference type="GO" id="GO:0051764">
    <property type="term" value="P:actin crosslink formation"/>
    <property type="evidence" value="ECO:0007669"/>
    <property type="project" value="TreeGrafter"/>
</dbReference>
<dbReference type="PROSITE" id="PS51460">
    <property type="entry name" value="GAR"/>
    <property type="match status" value="1"/>
</dbReference>
<dbReference type="Gene3D" id="3.30.920.20">
    <property type="entry name" value="Gas2-like domain"/>
    <property type="match status" value="1"/>
</dbReference>
<dbReference type="SUPFAM" id="SSF143575">
    <property type="entry name" value="GAS2 domain-like"/>
    <property type="match status" value="1"/>
</dbReference>
<evidence type="ECO:0000256" key="3">
    <source>
        <dbReference type="ARBA" id="ARBA00023212"/>
    </source>
</evidence>
<dbReference type="GO" id="GO:0005737">
    <property type="term" value="C:cytoplasm"/>
    <property type="evidence" value="ECO:0007669"/>
    <property type="project" value="TreeGrafter"/>
</dbReference>
<dbReference type="GO" id="GO:0031110">
    <property type="term" value="P:regulation of microtubule polymerization or depolymerization"/>
    <property type="evidence" value="ECO:0007669"/>
    <property type="project" value="TreeGrafter"/>
</dbReference>
<sequence length="333" mass="37112">VRDLVERCSCPSQFPMVKVSEGKYRIGDTRVLIFVRILRNHVMVRVGGGWDTLEHYLDKHDPCRCRQGHRIAVGSRVGFKTSSSGQERQLMNVTYDRKRPQGSRIMSTRERVNMQQITETARNETPLLAQEAIILPLAIPEGKCKTNSTTVSSAFVEDSLNQMQFEGVPGEGLPVNMLEKVNIQNENGCLTEESSVCKTVESLMKNTEAPMLSDITLKPEVKCNVQNSNSSVENFSKEVPILSGVEKEVALVKSCRTLSPTSIQTKKIHTKIKKSSLPVLRDTKCQTTWGRTGVLDVLGYHSKEKCSDKKSPNTVNVQDTDSILDNLPDSSET</sequence>
<feature type="compositionally biased region" description="Polar residues" evidence="4">
    <location>
        <begin position="312"/>
        <end position="333"/>
    </location>
</feature>
<protein>
    <recommendedName>
        <fullName evidence="5">GAR domain-containing protein</fullName>
    </recommendedName>
</protein>
<dbReference type="GO" id="GO:0051015">
    <property type="term" value="F:actin filament binding"/>
    <property type="evidence" value="ECO:0007669"/>
    <property type="project" value="TreeGrafter"/>
</dbReference>
<organism evidence="6 7">
    <name type="scientific">Cherax quadricarinatus</name>
    <name type="common">Australian red claw crayfish</name>
    <dbReference type="NCBI Taxonomy" id="27406"/>
    <lineage>
        <taxon>Eukaryota</taxon>
        <taxon>Metazoa</taxon>
        <taxon>Ecdysozoa</taxon>
        <taxon>Arthropoda</taxon>
        <taxon>Crustacea</taxon>
        <taxon>Multicrustacea</taxon>
        <taxon>Malacostraca</taxon>
        <taxon>Eumalacostraca</taxon>
        <taxon>Eucarida</taxon>
        <taxon>Decapoda</taxon>
        <taxon>Pleocyemata</taxon>
        <taxon>Astacidea</taxon>
        <taxon>Parastacoidea</taxon>
        <taxon>Parastacidae</taxon>
        <taxon>Cherax</taxon>
    </lineage>
</organism>
<feature type="non-terminal residue" evidence="6">
    <location>
        <position position="1"/>
    </location>
</feature>
<dbReference type="GO" id="GO:0035371">
    <property type="term" value="C:microtubule plus-end"/>
    <property type="evidence" value="ECO:0007669"/>
    <property type="project" value="TreeGrafter"/>
</dbReference>
<keyword evidence="3" id="KW-0206">Cytoskeleton</keyword>
<dbReference type="AlphaFoldDB" id="A0AAW0YHL7"/>
<dbReference type="PANTHER" id="PTHR46756:SF18">
    <property type="entry name" value="GAS2-LIKE PROTEIN PICKLED EGGS"/>
    <property type="match status" value="1"/>
</dbReference>
<accession>A0AAW0YHL7</accession>
<dbReference type="GO" id="GO:1904825">
    <property type="term" value="P:protein localization to microtubule plus-end"/>
    <property type="evidence" value="ECO:0007669"/>
    <property type="project" value="TreeGrafter"/>
</dbReference>
<dbReference type="PANTHER" id="PTHR46756">
    <property type="entry name" value="TRANSGELIN"/>
    <property type="match status" value="1"/>
</dbReference>
<feature type="non-terminal residue" evidence="6">
    <location>
        <position position="333"/>
    </location>
</feature>
<reference evidence="6 7" key="1">
    <citation type="journal article" date="2024" name="BMC Genomics">
        <title>Genome assembly of redclaw crayfish (Cherax quadricarinatus) provides insights into its immune adaptation and hypoxia tolerance.</title>
        <authorList>
            <person name="Liu Z."/>
            <person name="Zheng J."/>
            <person name="Li H."/>
            <person name="Fang K."/>
            <person name="Wang S."/>
            <person name="He J."/>
            <person name="Zhou D."/>
            <person name="Weng S."/>
            <person name="Chi M."/>
            <person name="Gu Z."/>
            <person name="He J."/>
            <person name="Li F."/>
            <person name="Wang M."/>
        </authorList>
    </citation>
    <scope>NUCLEOTIDE SEQUENCE [LARGE SCALE GENOMIC DNA]</scope>
    <source>
        <strain evidence="6">ZL_2023a</strain>
    </source>
</reference>
<gene>
    <name evidence="6" type="ORF">OTU49_013904</name>
</gene>
<dbReference type="Proteomes" id="UP001445076">
    <property type="component" value="Unassembled WGS sequence"/>
</dbReference>
<evidence type="ECO:0000313" key="6">
    <source>
        <dbReference type="EMBL" id="KAK8751293.1"/>
    </source>
</evidence>
<proteinExistence type="predicted"/>
<dbReference type="SMART" id="SM00243">
    <property type="entry name" value="GAS2"/>
    <property type="match status" value="1"/>
</dbReference>
<dbReference type="EMBL" id="JARKIK010000006">
    <property type="protein sequence ID" value="KAK8751293.1"/>
    <property type="molecule type" value="Genomic_DNA"/>
</dbReference>
<dbReference type="InterPro" id="IPR003108">
    <property type="entry name" value="GAR_dom"/>
</dbReference>
<comment type="subcellular location">
    <subcellularLocation>
        <location evidence="1">Cytoplasm</location>
        <location evidence="1">Cytoskeleton</location>
    </subcellularLocation>
</comment>
<dbReference type="GO" id="GO:0001725">
    <property type="term" value="C:stress fiber"/>
    <property type="evidence" value="ECO:0007669"/>
    <property type="project" value="TreeGrafter"/>
</dbReference>
<feature type="region of interest" description="Disordered" evidence="4">
    <location>
        <begin position="308"/>
        <end position="333"/>
    </location>
</feature>
<name>A0AAW0YHL7_CHEQU</name>
<dbReference type="Pfam" id="PF02187">
    <property type="entry name" value="GAS2"/>
    <property type="match status" value="1"/>
</dbReference>
<dbReference type="GO" id="GO:0001578">
    <property type="term" value="P:microtubule bundle formation"/>
    <property type="evidence" value="ECO:0007669"/>
    <property type="project" value="TreeGrafter"/>
</dbReference>
<dbReference type="GO" id="GO:0008093">
    <property type="term" value="F:cytoskeletal anchor activity"/>
    <property type="evidence" value="ECO:0007669"/>
    <property type="project" value="TreeGrafter"/>
</dbReference>
<feature type="domain" description="GAR" evidence="5">
    <location>
        <begin position="1"/>
        <end position="64"/>
    </location>
</feature>
<dbReference type="GO" id="GO:0008017">
    <property type="term" value="F:microtubule binding"/>
    <property type="evidence" value="ECO:0007669"/>
    <property type="project" value="InterPro"/>
</dbReference>
<dbReference type="GO" id="GO:0005884">
    <property type="term" value="C:actin filament"/>
    <property type="evidence" value="ECO:0007669"/>
    <property type="project" value="TreeGrafter"/>
</dbReference>